<proteinExistence type="predicted"/>
<accession>A0A7S4DPP2</accession>
<dbReference type="EMBL" id="HBIV01018843">
    <property type="protein sequence ID" value="CAE0662043.1"/>
    <property type="molecule type" value="Transcribed_RNA"/>
</dbReference>
<dbReference type="SUPFAM" id="SSF48403">
    <property type="entry name" value="Ankyrin repeat"/>
    <property type="match status" value="1"/>
</dbReference>
<protein>
    <recommendedName>
        <fullName evidence="3">NF-kappa-B inhibitor-like protein 1</fullName>
    </recommendedName>
</protein>
<feature type="region of interest" description="Disordered" evidence="1">
    <location>
        <begin position="189"/>
        <end position="215"/>
    </location>
</feature>
<name>A0A7S4DPP2_9EUKA</name>
<feature type="compositionally biased region" description="Polar residues" evidence="1">
    <location>
        <begin position="115"/>
        <end position="131"/>
    </location>
</feature>
<dbReference type="InterPro" id="IPR036770">
    <property type="entry name" value="Ankyrin_rpt-contain_sf"/>
</dbReference>
<sequence>MAIRQKTLKELKKSLFLGIIDGDFRRVQRTALAASRKCKDLDARAAHSSSSRQIVLSSEDGEELHPNVKIMRGPQGLTLMETACRYGRLTIAKWLRNSGVSTRGNPDQTKKHHPSPSTNPGNHGNASGNPRDSQRWEGWTPLHHACDAKRFMVAAWLVTEGGAYGDSDREATDKVTTPRSLGLESLLQTAKRSKQAQDQLHRAKRRRKEQEDQREAQRIVAEAKRRRLAATWPQRLQLEIERDNRVMGHQPERWFERLWGDLGHEFDRKYAMNSKEWAEFIKAQQLLNRSRKALVVNETGRQGGGWRGQSRKVGPPVRWEGQDETFLEVEERWKSFESDLREASSGNPSLTLRAVPFPTSPPEDNRAPPPEKFGYFGDLMRTATKTMETDLQGGKDKVKRILRTLYLRFHPDKMRARLIRHLQSNEAELDRIVDAAKSVTQALTAVKSKLNL</sequence>
<dbReference type="SMART" id="SM00248">
    <property type="entry name" value="ANK"/>
    <property type="match status" value="2"/>
</dbReference>
<feature type="compositionally biased region" description="Polar residues" evidence="1">
    <location>
        <begin position="98"/>
        <end position="107"/>
    </location>
</feature>
<dbReference type="Gene3D" id="1.25.40.20">
    <property type="entry name" value="Ankyrin repeat-containing domain"/>
    <property type="match status" value="1"/>
</dbReference>
<evidence type="ECO:0008006" key="3">
    <source>
        <dbReference type="Google" id="ProtNLM"/>
    </source>
</evidence>
<organism evidence="2">
    <name type="scientific">Lotharella globosa</name>
    <dbReference type="NCBI Taxonomy" id="91324"/>
    <lineage>
        <taxon>Eukaryota</taxon>
        <taxon>Sar</taxon>
        <taxon>Rhizaria</taxon>
        <taxon>Cercozoa</taxon>
        <taxon>Chlorarachniophyceae</taxon>
        <taxon>Lotharella</taxon>
    </lineage>
</organism>
<evidence type="ECO:0000256" key="1">
    <source>
        <dbReference type="SAM" id="MobiDB-lite"/>
    </source>
</evidence>
<evidence type="ECO:0000313" key="2">
    <source>
        <dbReference type="EMBL" id="CAE0662043.1"/>
    </source>
</evidence>
<dbReference type="InterPro" id="IPR002110">
    <property type="entry name" value="Ankyrin_rpt"/>
</dbReference>
<gene>
    <name evidence="2" type="ORF">LGLO00237_LOCUS13638</name>
</gene>
<feature type="region of interest" description="Disordered" evidence="1">
    <location>
        <begin position="340"/>
        <end position="370"/>
    </location>
</feature>
<feature type="region of interest" description="Disordered" evidence="1">
    <location>
        <begin position="97"/>
        <end position="137"/>
    </location>
</feature>
<dbReference type="AlphaFoldDB" id="A0A7S4DPP2"/>
<dbReference type="Pfam" id="PF00023">
    <property type="entry name" value="Ank"/>
    <property type="match status" value="1"/>
</dbReference>
<reference evidence="2" key="1">
    <citation type="submission" date="2021-01" db="EMBL/GenBank/DDBJ databases">
        <authorList>
            <person name="Corre E."/>
            <person name="Pelletier E."/>
            <person name="Niang G."/>
            <person name="Scheremetjew M."/>
            <person name="Finn R."/>
            <person name="Kale V."/>
            <person name="Holt S."/>
            <person name="Cochrane G."/>
            <person name="Meng A."/>
            <person name="Brown T."/>
            <person name="Cohen L."/>
        </authorList>
    </citation>
    <scope>NUCLEOTIDE SEQUENCE</scope>
    <source>
        <strain evidence="2">CCCM811</strain>
    </source>
</reference>